<sequence>MVDLRAGLLATTLVIALAGCSDSAPDGGPPDRTASASPAPVRTDRDPIAERFPRLGTFIDVHWQTAPAGADSRVTVPGPTDTRIEALVVLRPDTIATTIKGYEWQPAPPGWEASVSTELRPFLPTGGTWQVSEKYAEDVRTAQYGGTVYLDAGSGTVFLRVIDS</sequence>
<protein>
    <recommendedName>
        <fullName evidence="4">Lipoprotein</fullName>
    </recommendedName>
</protein>
<dbReference type="EMBL" id="CAIE01000035">
    <property type="protein sequence ID" value="CCH19446.1"/>
    <property type="molecule type" value="Genomic_DNA"/>
</dbReference>
<feature type="region of interest" description="Disordered" evidence="1">
    <location>
        <begin position="21"/>
        <end position="47"/>
    </location>
</feature>
<name>I0L6J9_9ACTN</name>
<evidence type="ECO:0000256" key="1">
    <source>
        <dbReference type="SAM" id="MobiDB-lite"/>
    </source>
</evidence>
<dbReference type="eggNOG" id="ENOG5032CC6">
    <property type="taxonomic scope" value="Bacteria"/>
</dbReference>
<dbReference type="RefSeq" id="WP_007461529.1">
    <property type="nucleotide sequence ID" value="NZ_HF570108.1"/>
</dbReference>
<reference evidence="3" key="1">
    <citation type="journal article" date="2012" name="J. Bacteriol.">
        <title>Genome Sequence of Micromonospora lupini Lupac 08, Isolated from Root Nodules of Lupinus angustifolius.</title>
        <authorList>
            <person name="Alonso-Vega P."/>
            <person name="Normand P."/>
            <person name="Bacigalupe R."/>
            <person name="Pujic P."/>
            <person name="Lajus A."/>
            <person name="Vallenet D."/>
            <person name="Carro L."/>
            <person name="Coll P."/>
            <person name="Trujillo M.E."/>
        </authorList>
    </citation>
    <scope>NUCLEOTIDE SEQUENCE [LARGE SCALE GENOMIC DNA]</scope>
    <source>
        <strain evidence="3">Lupac 08</strain>
    </source>
</reference>
<comment type="caution">
    <text evidence="2">The sequence shown here is derived from an EMBL/GenBank/DDBJ whole genome shotgun (WGS) entry which is preliminary data.</text>
</comment>
<gene>
    <name evidence="2" type="ORF">MILUP08_44321</name>
</gene>
<evidence type="ECO:0000313" key="2">
    <source>
        <dbReference type="EMBL" id="CCH19446.1"/>
    </source>
</evidence>
<dbReference type="STRING" id="1150864.MILUP08_44321"/>
<accession>I0L6J9</accession>
<dbReference type="AlphaFoldDB" id="I0L6J9"/>
<evidence type="ECO:0000313" key="3">
    <source>
        <dbReference type="Proteomes" id="UP000003448"/>
    </source>
</evidence>
<dbReference type="PROSITE" id="PS51257">
    <property type="entry name" value="PROKAR_LIPOPROTEIN"/>
    <property type="match status" value="1"/>
</dbReference>
<proteinExistence type="predicted"/>
<keyword evidence="3" id="KW-1185">Reference proteome</keyword>
<organism evidence="2 3">
    <name type="scientific">Micromonospora lupini str. Lupac 08</name>
    <dbReference type="NCBI Taxonomy" id="1150864"/>
    <lineage>
        <taxon>Bacteria</taxon>
        <taxon>Bacillati</taxon>
        <taxon>Actinomycetota</taxon>
        <taxon>Actinomycetes</taxon>
        <taxon>Micromonosporales</taxon>
        <taxon>Micromonosporaceae</taxon>
        <taxon>Micromonospora</taxon>
    </lineage>
</organism>
<evidence type="ECO:0008006" key="4">
    <source>
        <dbReference type="Google" id="ProtNLM"/>
    </source>
</evidence>
<dbReference type="Proteomes" id="UP000003448">
    <property type="component" value="Unassembled WGS sequence"/>
</dbReference>